<feature type="region of interest" description="Disordered" evidence="1">
    <location>
        <begin position="1"/>
        <end position="21"/>
    </location>
</feature>
<protein>
    <submittedName>
        <fullName evidence="2">Uncharacterized protein</fullName>
    </submittedName>
</protein>
<sequence>MSRNMAQARSEATPQQSQQSTSCCWKTYGSMSTLLALDGVEQHTYVLQPTSLSTADGAEQHHAAVAEHQRHE</sequence>
<organism evidence="2 3">
    <name type="scientific">Cylicostephanus goldi</name>
    <name type="common">Nematode worm</name>
    <dbReference type="NCBI Taxonomy" id="71465"/>
    <lineage>
        <taxon>Eukaryota</taxon>
        <taxon>Metazoa</taxon>
        <taxon>Ecdysozoa</taxon>
        <taxon>Nematoda</taxon>
        <taxon>Chromadorea</taxon>
        <taxon>Rhabditida</taxon>
        <taxon>Rhabditina</taxon>
        <taxon>Rhabditomorpha</taxon>
        <taxon>Strongyloidea</taxon>
        <taxon>Strongylidae</taxon>
        <taxon>Cylicostephanus</taxon>
    </lineage>
</organism>
<keyword evidence="3" id="KW-1185">Reference proteome</keyword>
<accession>A0A3P6RUY3</accession>
<evidence type="ECO:0000313" key="2">
    <source>
        <dbReference type="EMBL" id="VDK60003.1"/>
    </source>
</evidence>
<dbReference type="Proteomes" id="UP000271889">
    <property type="component" value="Unassembled WGS sequence"/>
</dbReference>
<proteinExistence type="predicted"/>
<dbReference type="EMBL" id="UYRV01013986">
    <property type="protein sequence ID" value="VDK60003.1"/>
    <property type="molecule type" value="Genomic_DNA"/>
</dbReference>
<evidence type="ECO:0000313" key="3">
    <source>
        <dbReference type="Proteomes" id="UP000271889"/>
    </source>
</evidence>
<feature type="region of interest" description="Disordered" evidence="1">
    <location>
        <begin position="53"/>
        <end position="72"/>
    </location>
</feature>
<dbReference type="AlphaFoldDB" id="A0A3P6RUY3"/>
<gene>
    <name evidence="2" type="ORF">CGOC_LOCUS4865</name>
</gene>
<name>A0A3P6RUY3_CYLGO</name>
<evidence type="ECO:0000256" key="1">
    <source>
        <dbReference type="SAM" id="MobiDB-lite"/>
    </source>
</evidence>
<feature type="compositionally biased region" description="Polar residues" evidence="1">
    <location>
        <begin position="1"/>
        <end position="14"/>
    </location>
</feature>
<reference evidence="2 3" key="1">
    <citation type="submission" date="2018-11" db="EMBL/GenBank/DDBJ databases">
        <authorList>
            <consortium name="Pathogen Informatics"/>
        </authorList>
    </citation>
    <scope>NUCLEOTIDE SEQUENCE [LARGE SCALE GENOMIC DNA]</scope>
</reference>
<feature type="compositionally biased region" description="Basic and acidic residues" evidence="1">
    <location>
        <begin position="58"/>
        <end position="72"/>
    </location>
</feature>